<keyword evidence="2" id="KW-1185">Reference proteome</keyword>
<gene>
    <name evidence="1" type="ORF">KSZ_03790</name>
</gene>
<proteinExistence type="predicted"/>
<reference evidence="1 2" key="1">
    <citation type="journal article" date="2021" name="Int. J. Syst. Evol. Microbiol.">
        <title>Reticulibacter mediterranei gen. nov., sp. nov., within the new family Reticulibacteraceae fam. nov., and Ktedonospora formicarum gen. nov., sp. nov., Ktedonobacter robiniae sp. nov., Dictyobacter formicarum sp. nov. and Dictyobacter arantiisoli sp. nov., belonging to the class Ktedonobacteria.</title>
        <authorList>
            <person name="Yabe S."/>
            <person name="Zheng Y."/>
            <person name="Wang C.M."/>
            <person name="Sakai Y."/>
            <person name="Abe K."/>
            <person name="Yokota A."/>
            <person name="Donadio S."/>
            <person name="Cavaletti L."/>
            <person name="Monciardini P."/>
        </authorList>
    </citation>
    <scope>NUCLEOTIDE SEQUENCE [LARGE SCALE GENOMIC DNA]</scope>
    <source>
        <strain evidence="1 2">SOSP1-9</strain>
    </source>
</reference>
<evidence type="ECO:0000313" key="2">
    <source>
        <dbReference type="Proteomes" id="UP000635565"/>
    </source>
</evidence>
<dbReference type="RefSeq" id="WP_201360059.1">
    <property type="nucleotide sequence ID" value="NZ_BNJJ01000001.1"/>
</dbReference>
<protein>
    <submittedName>
        <fullName evidence="1">Uncharacterized protein</fullName>
    </submittedName>
</protein>
<evidence type="ECO:0000313" key="1">
    <source>
        <dbReference type="EMBL" id="GHO82373.1"/>
    </source>
</evidence>
<dbReference type="Proteomes" id="UP000635565">
    <property type="component" value="Unassembled WGS sequence"/>
</dbReference>
<name>A0ABQ3V9M8_9CHLR</name>
<comment type="caution">
    <text evidence="1">The sequence shown here is derived from an EMBL/GenBank/DDBJ whole genome shotgun (WGS) entry which is preliminary data.</text>
</comment>
<organism evidence="1 2">
    <name type="scientific">Dictyobacter formicarum</name>
    <dbReference type="NCBI Taxonomy" id="2778368"/>
    <lineage>
        <taxon>Bacteria</taxon>
        <taxon>Bacillati</taxon>
        <taxon>Chloroflexota</taxon>
        <taxon>Ktedonobacteria</taxon>
        <taxon>Ktedonobacterales</taxon>
        <taxon>Dictyobacteraceae</taxon>
        <taxon>Dictyobacter</taxon>
    </lineage>
</organism>
<accession>A0ABQ3V9M8</accession>
<dbReference type="EMBL" id="BNJJ01000001">
    <property type="protein sequence ID" value="GHO82373.1"/>
    <property type="molecule type" value="Genomic_DNA"/>
</dbReference>
<sequence>MLIINKNQLLRAGVASLEEPYPSCCQPLSGYPLILSEEAEQKVYHAACAVQLATEIVVDVFTFFHPPAPCACLFTLTVSPATPHQEGGNDAINGS</sequence>